<evidence type="ECO:0000313" key="2">
    <source>
        <dbReference type="EMBL" id="OJA07977.1"/>
    </source>
</evidence>
<name>A0A1J8Q2L9_9AGAM</name>
<dbReference type="STRING" id="180088.A0A1J8Q2L9"/>
<proteinExistence type="predicted"/>
<reference evidence="2 3" key="1">
    <citation type="submission" date="2016-03" db="EMBL/GenBank/DDBJ databases">
        <title>Comparative genomics of the ectomycorrhizal sister species Rhizopogon vinicolor and Rhizopogon vesiculosus (Basidiomycota: Boletales) reveals a divergence of the mating type B locus.</title>
        <authorList>
            <person name="Mujic A.B."/>
            <person name="Kuo A."/>
            <person name="Tritt A."/>
            <person name="Lipzen A."/>
            <person name="Chen C."/>
            <person name="Johnson J."/>
            <person name="Sharma A."/>
            <person name="Barry K."/>
            <person name="Grigoriev I.V."/>
            <person name="Spatafora J.W."/>
        </authorList>
    </citation>
    <scope>NUCLEOTIDE SEQUENCE [LARGE SCALE GENOMIC DNA]</scope>
    <source>
        <strain evidence="2 3">AM-OR11-056</strain>
    </source>
</reference>
<feature type="non-terminal residue" evidence="2">
    <location>
        <position position="70"/>
    </location>
</feature>
<accession>A0A1J8Q2L9</accession>
<keyword evidence="3" id="KW-1185">Reference proteome</keyword>
<protein>
    <submittedName>
        <fullName evidence="2">Uncharacterized protein</fullName>
    </submittedName>
</protein>
<evidence type="ECO:0000256" key="1">
    <source>
        <dbReference type="SAM" id="MobiDB-lite"/>
    </source>
</evidence>
<gene>
    <name evidence="2" type="ORF">AZE42_01069</name>
</gene>
<dbReference type="AlphaFoldDB" id="A0A1J8Q2L9"/>
<comment type="caution">
    <text evidence="2">The sequence shown here is derived from an EMBL/GenBank/DDBJ whole genome shotgun (WGS) entry which is preliminary data.</text>
</comment>
<dbReference type="EMBL" id="LVVM01006478">
    <property type="protein sequence ID" value="OJA07977.1"/>
    <property type="molecule type" value="Genomic_DNA"/>
</dbReference>
<feature type="region of interest" description="Disordered" evidence="1">
    <location>
        <begin position="41"/>
        <end position="70"/>
    </location>
</feature>
<sequence>MAPSSPIQLRITMSASGGHGKHILAAGKAKKISKWAVPEHAWPDSKNAPEYQTTLQAQHRDTEAEDCDTE</sequence>
<organism evidence="2 3">
    <name type="scientific">Rhizopogon vesiculosus</name>
    <dbReference type="NCBI Taxonomy" id="180088"/>
    <lineage>
        <taxon>Eukaryota</taxon>
        <taxon>Fungi</taxon>
        <taxon>Dikarya</taxon>
        <taxon>Basidiomycota</taxon>
        <taxon>Agaricomycotina</taxon>
        <taxon>Agaricomycetes</taxon>
        <taxon>Agaricomycetidae</taxon>
        <taxon>Boletales</taxon>
        <taxon>Suillineae</taxon>
        <taxon>Rhizopogonaceae</taxon>
        <taxon>Rhizopogon</taxon>
    </lineage>
</organism>
<evidence type="ECO:0000313" key="3">
    <source>
        <dbReference type="Proteomes" id="UP000183567"/>
    </source>
</evidence>
<dbReference type="Proteomes" id="UP000183567">
    <property type="component" value="Unassembled WGS sequence"/>
</dbReference>